<comment type="caution">
    <text evidence="2">The sequence shown here is derived from an EMBL/GenBank/DDBJ whole genome shotgun (WGS) entry which is preliminary data.</text>
</comment>
<reference evidence="2 3" key="1">
    <citation type="submission" date="2024-07" db="EMBL/GenBank/DDBJ databases">
        <title>Section-level genome sequencing and comparative genomics of Aspergillus sections Usti and Cavernicolus.</title>
        <authorList>
            <consortium name="Lawrence Berkeley National Laboratory"/>
            <person name="Nybo J.L."/>
            <person name="Vesth T.C."/>
            <person name="Theobald S."/>
            <person name="Frisvad J.C."/>
            <person name="Larsen T.O."/>
            <person name="Kjaerboelling I."/>
            <person name="Rothschild-Mancinelli K."/>
            <person name="Lyhne E.K."/>
            <person name="Kogle M.E."/>
            <person name="Barry K."/>
            <person name="Clum A."/>
            <person name="Na H."/>
            <person name="Ledsgaard L."/>
            <person name="Lin J."/>
            <person name="Lipzen A."/>
            <person name="Kuo A."/>
            <person name="Riley R."/>
            <person name="Mondo S."/>
            <person name="Labutti K."/>
            <person name="Haridas S."/>
            <person name="Pangalinan J."/>
            <person name="Salamov A.A."/>
            <person name="Simmons B.A."/>
            <person name="Magnuson J.K."/>
            <person name="Chen J."/>
            <person name="Drula E."/>
            <person name="Henrissat B."/>
            <person name="Wiebenga A."/>
            <person name="Lubbers R.J."/>
            <person name="Gomes A.C."/>
            <person name="Makela M.R."/>
            <person name="Stajich J."/>
            <person name="Grigoriev I.V."/>
            <person name="Mortensen U.H."/>
            <person name="De Vries R.P."/>
            <person name="Baker S.E."/>
            <person name="Andersen M.R."/>
        </authorList>
    </citation>
    <scope>NUCLEOTIDE SEQUENCE [LARGE SCALE GENOMIC DNA]</scope>
    <source>
        <strain evidence="2 3">CBS 209.92</strain>
    </source>
</reference>
<evidence type="ECO:0000313" key="2">
    <source>
        <dbReference type="EMBL" id="KAL2795743.1"/>
    </source>
</evidence>
<dbReference type="EMBL" id="JBFTWV010000032">
    <property type="protein sequence ID" value="KAL2795743.1"/>
    <property type="molecule type" value="Genomic_DNA"/>
</dbReference>
<feature type="region of interest" description="Disordered" evidence="1">
    <location>
        <begin position="1"/>
        <end position="74"/>
    </location>
</feature>
<sequence length="235" mass="25837">MRLNQSSTPSLPLLHTSFQPRHNTTITDSEHDGENARPYSTFTSDYLSTAPASPLSSASTLTLPSSPTSPSTSPSIFQFQHIRTPRPIHDSTKTGSSNTHAQIYYTHHTKSSGGIAIPLRRRPSNIDTILRQERTRCDMDVIERQGLSLLEPRPVDLEPISGVGMGFGIDTRIQQLAVQPVAHARIPTMTSDETSGFRENRLSSGSTDTNSTRSKRLSHPRFVLGGIFEVMEGRG</sequence>
<evidence type="ECO:0000313" key="3">
    <source>
        <dbReference type="Proteomes" id="UP001610563"/>
    </source>
</evidence>
<name>A0ABR4G9N9_9EURO</name>
<gene>
    <name evidence="2" type="ORF">BJX66DRAFT_301270</name>
</gene>
<keyword evidence="3" id="KW-1185">Reference proteome</keyword>
<proteinExistence type="predicted"/>
<feature type="compositionally biased region" description="Polar residues" evidence="1">
    <location>
        <begin position="18"/>
        <end position="27"/>
    </location>
</feature>
<feature type="region of interest" description="Disordered" evidence="1">
    <location>
        <begin position="187"/>
        <end position="216"/>
    </location>
</feature>
<organism evidence="2 3">
    <name type="scientific">Aspergillus keveii</name>
    <dbReference type="NCBI Taxonomy" id="714993"/>
    <lineage>
        <taxon>Eukaryota</taxon>
        <taxon>Fungi</taxon>
        <taxon>Dikarya</taxon>
        <taxon>Ascomycota</taxon>
        <taxon>Pezizomycotina</taxon>
        <taxon>Eurotiomycetes</taxon>
        <taxon>Eurotiomycetidae</taxon>
        <taxon>Eurotiales</taxon>
        <taxon>Aspergillaceae</taxon>
        <taxon>Aspergillus</taxon>
        <taxon>Aspergillus subgen. Nidulantes</taxon>
    </lineage>
</organism>
<feature type="compositionally biased region" description="Low complexity" evidence="1">
    <location>
        <begin position="1"/>
        <end position="17"/>
    </location>
</feature>
<protein>
    <submittedName>
        <fullName evidence="2">Uncharacterized protein</fullName>
    </submittedName>
</protein>
<dbReference type="Proteomes" id="UP001610563">
    <property type="component" value="Unassembled WGS sequence"/>
</dbReference>
<feature type="compositionally biased region" description="Low complexity" evidence="1">
    <location>
        <begin position="47"/>
        <end position="74"/>
    </location>
</feature>
<feature type="compositionally biased region" description="Polar residues" evidence="1">
    <location>
        <begin position="202"/>
        <end position="212"/>
    </location>
</feature>
<evidence type="ECO:0000256" key="1">
    <source>
        <dbReference type="SAM" id="MobiDB-lite"/>
    </source>
</evidence>
<accession>A0ABR4G9N9</accession>